<evidence type="ECO:0000313" key="4">
    <source>
        <dbReference type="EMBL" id="UUO69076.1"/>
    </source>
</evidence>
<protein>
    <recommendedName>
        <fullName evidence="6">DNA-binding protein</fullName>
    </recommendedName>
</protein>
<accession>A0AAE9SXH5</accession>
<feature type="region of interest" description="Disordered" evidence="1">
    <location>
        <begin position="1"/>
        <end position="39"/>
    </location>
</feature>
<evidence type="ECO:0000259" key="2">
    <source>
        <dbReference type="Pfam" id="PF01796"/>
    </source>
</evidence>
<dbReference type="EMBL" id="CP028989">
    <property type="protein sequence ID" value="UUO69076.1"/>
    <property type="molecule type" value="Genomic_DNA"/>
</dbReference>
<evidence type="ECO:0000259" key="3">
    <source>
        <dbReference type="Pfam" id="PF12172"/>
    </source>
</evidence>
<dbReference type="AlphaFoldDB" id="A0AAE9SXH5"/>
<evidence type="ECO:0008006" key="6">
    <source>
        <dbReference type="Google" id="ProtNLM"/>
    </source>
</evidence>
<feature type="domain" description="ChsH2 C-terminal OB-fold" evidence="2">
    <location>
        <begin position="117"/>
        <end position="175"/>
    </location>
</feature>
<feature type="compositionally biased region" description="Low complexity" evidence="1">
    <location>
        <begin position="17"/>
        <end position="39"/>
    </location>
</feature>
<dbReference type="PANTHER" id="PTHR34075">
    <property type="entry name" value="BLR3430 PROTEIN"/>
    <property type="match status" value="1"/>
</dbReference>
<sequence>MQQPSRKSGRHDKSARGRPPVARRGPPGRAGAQLRAGPGAWHRRLARNASWQCHRHSGKAVIPVSQTPAPSANPEIQPYFEALRDGKLLIKACTQCRQPHFYPRAGCPFCFSDTTEWLESRGTGTIYAYSVLQAAKDLPVLAYVTLDEGPTLMTSIVDSPPSALSNGAAVRLVVRPGADGALAPMFTLI</sequence>
<organism evidence="4 5">
    <name type="scientific">Bradyrhizobium betae</name>
    <dbReference type="NCBI Taxonomy" id="244734"/>
    <lineage>
        <taxon>Bacteria</taxon>
        <taxon>Pseudomonadati</taxon>
        <taxon>Pseudomonadota</taxon>
        <taxon>Alphaproteobacteria</taxon>
        <taxon>Hyphomicrobiales</taxon>
        <taxon>Nitrobacteraceae</taxon>
        <taxon>Bradyrhizobium</taxon>
    </lineage>
</organism>
<dbReference type="SUPFAM" id="SSF50249">
    <property type="entry name" value="Nucleic acid-binding proteins"/>
    <property type="match status" value="1"/>
</dbReference>
<gene>
    <name evidence="4" type="ORF">DCM83_30235</name>
</gene>
<dbReference type="InterPro" id="IPR012340">
    <property type="entry name" value="NA-bd_OB-fold"/>
</dbReference>
<dbReference type="InterPro" id="IPR052513">
    <property type="entry name" value="Thioester_dehydratase-like"/>
</dbReference>
<dbReference type="Gene3D" id="6.10.30.10">
    <property type="match status" value="1"/>
</dbReference>
<feature type="domain" description="ChsH2 rubredoxin-like zinc ribbon" evidence="3">
    <location>
        <begin position="80"/>
        <end position="116"/>
    </location>
</feature>
<dbReference type="Pfam" id="PF12172">
    <property type="entry name" value="zf-ChsH2"/>
    <property type="match status" value="1"/>
</dbReference>
<dbReference type="Pfam" id="PF01796">
    <property type="entry name" value="OB_ChsH2_C"/>
    <property type="match status" value="1"/>
</dbReference>
<proteinExistence type="predicted"/>
<name>A0AAE9SXH5_9BRAD</name>
<evidence type="ECO:0000256" key="1">
    <source>
        <dbReference type="SAM" id="MobiDB-lite"/>
    </source>
</evidence>
<evidence type="ECO:0000313" key="5">
    <source>
        <dbReference type="Proteomes" id="UP001058872"/>
    </source>
</evidence>
<dbReference type="InterPro" id="IPR002878">
    <property type="entry name" value="ChsH2_C"/>
</dbReference>
<reference evidence="4" key="1">
    <citation type="submission" date="2018-04" db="EMBL/GenBank/DDBJ databases">
        <title>Genomes of Endosymbiotic and Endophytic Bradyrhizobium Publication status.</title>
        <authorList>
            <person name="Guha S."/>
            <person name="Jorrin B."/>
            <person name="Sarkar M."/>
            <person name="Poole P.S."/>
            <person name="DasGupta M."/>
        </authorList>
    </citation>
    <scope>NUCLEOTIDE SEQUENCE</scope>
    <source>
        <strain evidence="4">WBOS16</strain>
    </source>
</reference>
<dbReference type="Proteomes" id="UP001058872">
    <property type="component" value="Chromosome"/>
</dbReference>
<dbReference type="InterPro" id="IPR022002">
    <property type="entry name" value="ChsH2_Znr"/>
</dbReference>
<dbReference type="PANTHER" id="PTHR34075:SF5">
    <property type="entry name" value="BLR3430 PROTEIN"/>
    <property type="match status" value="1"/>
</dbReference>